<organism evidence="1 2">
    <name type="scientific">Stutzerimonas frequens</name>
    <dbReference type="NCBI Taxonomy" id="2968969"/>
    <lineage>
        <taxon>Bacteria</taxon>
        <taxon>Pseudomonadati</taxon>
        <taxon>Pseudomonadota</taxon>
        <taxon>Gammaproteobacteria</taxon>
        <taxon>Pseudomonadales</taxon>
        <taxon>Pseudomonadaceae</taxon>
        <taxon>Stutzerimonas</taxon>
    </lineage>
</organism>
<evidence type="ECO:0000313" key="2">
    <source>
        <dbReference type="Proteomes" id="UP001164632"/>
    </source>
</evidence>
<accession>A0AA47E5P3</accession>
<dbReference type="InterPro" id="IPR044691">
    <property type="entry name" value="DCC1_Trx"/>
</dbReference>
<reference evidence="1" key="1">
    <citation type="submission" date="2022-11" db="EMBL/GenBank/DDBJ databases">
        <title>Genomic of Pseudomonas TF18.</title>
        <authorList>
            <person name="Liu T."/>
        </authorList>
    </citation>
    <scope>NUCLEOTIDE SEQUENCE</scope>
    <source>
        <strain evidence="1">TF18</strain>
    </source>
</reference>
<gene>
    <name evidence="1" type="ORF">OSV15_10935</name>
</gene>
<dbReference type="PANTHER" id="PTHR34290">
    <property type="entry name" value="SI:CH73-390P7.2"/>
    <property type="match status" value="1"/>
</dbReference>
<sequence length="148" mass="16679">MSPDLPLTLYVDRSCPLCAREVRWLERQADPARLLLVDISAPDFNPDGLGRELSQLQRRLHARSASGQWLTGVDATYWSWRLAGHGVWAAPLGWRPLRPLLLLAYWLFSLARPHLDWLPHPDGASRCGTQCNLADKPHAMPGRADKPD</sequence>
<dbReference type="PANTHER" id="PTHR34290:SF2">
    <property type="entry name" value="OS04G0668800 PROTEIN"/>
    <property type="match status" value="1"/>
</dbReference>
<dbReference type="EMBL" id="CP113257">
    <property type="protein sequence ID" value="WAE54635.1"/>
    <property type="molecule type" value="Genomic_DNA"/>
</dbReference>
<dbReference type="Proteomes" id="UP001164632">
    <property type="component" value="Chromosome"/>
</dbReference>
<dbReference type="GO" id="GO:0015035">
    <property type="term" value="F:protein-disulfide reductase activity"/>
    <property type="evidence" value="ECO:0007669"/>
    <property type="project" value="InterPro"/>
</dbReference>
<dbReference type="RefSeq" id="WP_267932761.1">
    <property type="nucleotide sequence ID" value="NZ_CP113257.1"/>
</dbReference>
<dbReference type="AlphaFoldDB" id="A0AA47E5P3"/>
<dbReference type="InterPro" id="IPR007263">
    <property type="entry name" value="DCC1-like"/>
</dbReference>
<protein>
    <submittedName>
        <fullName evidence="1">DUF393 domain-containing protein</fullName>
    </submittedName>
</protein>
<name>A0AA47E5P3_9GAMM</name>
<dbReference type="Pfam" id="PF04134">
    <property type="entry name" value="DCC1-like"/>
    <property type="match status" value="1"/>
</dbReference>
<evidence type="ECO:0000313" key="1">
    <source>
        <dbReference type="EMBL" id="WAE54635.1"/>
    </source>
</evidence>
<proteinExistence type="predicted"/>